<feature type="domain" description="N-acetyltransferase" evidence="3">
    <location>
        <begin position="1"/>
        <end position="157"/>
    </location>
</feature>
<evidence type="ECO:0000259" key="3">
    <source>
        <dbReference type="PROSITE" id="PS51186"/>
    </source>
</evidence>
<dbReference type="InterPro" id="IPR000182">
    <property type="entry name" value="GNAT_dom"/>
</dbReference>
<dbReference type="OrthoDB" id="9792929at2"/>
<dbReference type="PANTHER" id="PTHR43877">
    <property type="entry name" value="AMINOALKYLPHOSPHONATE N-ACETYLTRANSFERASE-RELATED-RELATED"/>
    <property type="match status" value="1"/>
</dbReference>
<organism evidence="4 5">
    <name type="scientific">Pseudomonas mangiferae</name>
    <dbReference type="NCBI Taxonomy" id="2593654"/>
    <lineage>
        <taxon>Bacteria</taxon>
        <taxon>Pseudomonadati</taxon>
        <taxon>Pseudomonadota</taxon>
        <taxon>Gammaproteobacteria</taxon>
        <taxon>Pseudomonadales</taxon>
        <taxon>Pseudomonadaceae</taxon>
        <taxon>Pseudomonas</taxon>
    </lineage>
</organism>
<evidence type="ECO:0000256" key="2">
    <source>
        <dbReference type="ARBA" id="ARBA00023315"/>
    </source>
</evidence>
<dbReference type="PANTHER" id="PTHR43877:SF2">
    <property type="entry name" value="AMINOALKYLPHOSPHONATE N-ACETYLTRANSFERASE-RELATED"/>
    <property type="match status" value="1"/>
</dbReference>
<sequence length="166" mass="18310">MTILPATERDLDDLASLFAAYLEFYEVARPLAHIRAFLAERLARGDSHLLLARDGNAALGFVQLYPYHASLLLEPAWLLSDLFVRKAARRRGVGAALMEAARTFAEDHGACGIQLETAKTNRVGQALYERLGYVRDDVFYTYWLSLAGGRPPARTLDSAPLSTPAS</sequence>
<proteinExistence type="predicted"/>
<gene>
    <name evidence="4" type="ORF">FM069_08450</name>
</gene>
<dbReference type="RefSeq" id="WP_143487859.1">
    <property type="nucleotide sequence ID" value="NZ_VJOY01000005.1"/>
</dbReference>
<dbReference type="InterPro" id="IPR016181">
    <property type="entry name" value="Acyl_CoA_acyltransferase"/>
</dbReference>
<dbReference type="CDD" id="cd04301">
    <property type="entry name" value="NAT_SF"/>
    <property type="match status" value="1"/>
</dbReference>
<protein>
    <submittedName>
        <fullName evidence="4">GNAT family N-acetyltransferase</fullName>
    </submittedName>
</protein>
<name>A0A553H088_9PSED</name>
<dbReference type="Gene3D" id="3.40.630.30">
    <property type="match status" value="1"/>
</dbReference>
<evidence type="ECO:0000256" key="1">
    <source>
        <dbReference type="ARBA" id="ARBA00022679"/>
    </source>
</evidence>
<dbReference type="AlphaFoldDB" id="A0A553H088"/>
<keyword evidence="1 4" id="KW-0808">Transferase</keyword>
<evidence type="ECO:0000313" key="5">
    <source>
        <dbReference type="Proteomes" id="UP000315235"/>
    </source>
</evidence>
<dbReference type="GO" id="GO:0016747">
    <property type="term" value="F:acyltransferase activity, transferring groups other than amino-acyl groups"/>
    <property type="evidence" value="ECO:0007669"/>
    <property type="project" value="InterPro"/>
</dbReference>
<dbReference type="PROSITE" id="PS51186">
    <property type="entry name" value="GNAT"/>
    <property type="match status" value="1"/>
</dbReference>
<dbReference type="Proteomes" id="UP000315235">
    <property type="component" value="Unassembled WGS sequence"/>
</dbReference>
<reference evidence="4 5" key="1">
    <citation type="submission" date="2019-07" db="EMBL/GenBank/DDBJ databases">
        <title>Pseudomonas mangiferae sp. nov., isolated from bark of mango tree in Thailand.</title>
        <authorList>
            <person name="Srisuk N."/>
            <person name="Anurat P."/>
        </authorList>
    </citation>
    <scope>NUCLEOTIDE SEQUENCE [LARGE SCALE GENOMIC DNA]</scope>
    <source>
        <strain evidence="4 5">DMKU_BBB3-04</strain>
    </source>
</reference>
<accession>A0A553H088</accession>
<dbReference type="SUPFAM" id="SSF55729">
    <property type="entry name" value="Acyl-CoA N-acyltransferases (Nat)"/>
    <property type="match status" value="1"/>
</dbReference>
<comment type="caution">
    <text evidence="4">The sequence shown here is derived from an EMBL/GenBank/DDBJ whole genome shotgun (WGS) entry which is preliminary data.</text>
</comment>
<dbReference type="InterPro" id="IPR050832">
    <property type="entry name" value="Bact_Acetyltransf"/>
</dbReference>
<dbReference type="Pfam" id="PF00583">
    <property type="entry name" value="Acetyltransf_1"/>
    <property type="match status" value="1"/>
</dbReference>
<dbReference type="EMBL" id="VJOY01000005">
    <property type="protein sequence ID" value="TRX75123.1"/>
    <property type="molecule type" value="Genomic_DNA"/>
</dbReference>
<evidence type="ECO:0000313" key="4">
    <source>
        <dbReference type="EMBL" id="TRX75123.1"/>
    </source>
</evidence>
<keyword evidence="2" id="KW-0012">Acyltransferase</keyword>
<keyword evidence="5" id="KW-1185">Reference proteome</keyword>